<dbReference type="PROSITE" id="PS00122">
    <property type="entry name" value="CARBOXYLESTERASE_B_1"/>
    <property type="match status" value="1"/>
</dbReference>
<dbReference type="PANTHER" id="PTHR43918:SF4">
    <property type="entry name" value="CARBOXYLIC ESTER HYDROLASE"/>
    <property type="match status" value="1"/>
</dbReference>
<dbReference type="PROSITE" id="PS00941">
    <property type="entry name" value="CARBOXYLESTERASE_B_2"/>
    <property type="match status" value="1"/>
</dbReference>
<protein>
    <recommendedName>
        <fullName evidence="3">Carboxylic ester hydrolase</fullName>
        <ecNumber evidence="3">3.1.1.-</ecNumber>
    </recommendedName>
</protein>
<dbReference type="Pfam" id="PF00135">
    <property type="entry name" value="COesterase"/>
    <property type="match status" value="1"/>
</dbReference>
<comment type="caution">
    <text evidence="5">The sequence shown here is derived from an EMBL/GenBank/DDBJ whole genome shotgun (WGS) entry which is preliminary data.</text>
</comment>
<organism evidence="5 6">
    <name type="scientific">Staphylococcus canis</name>
    <dbReference type="NCBI Taxonomy" id="2724942"/>
    <lineage>
        <taxon>Bacteria</taxon>
        <taxon>Bacillati</taxon>
        <taxon>Bacillota</taxon>
        <taxon>Bacilli</taxon>
        <taxon>Bacillales</taxon>
        <taxon>Staphylococcaceae</taxon>
        <taxon>Staphylococcus</taxon>
    </lineage>
</organism>
<dbReference type="EC" id="3.1.1.-" evidence="3"/>
<evidence type="ECO:0000259" key="4">
    <source>
        <dbReference type="Pfam" id="PF00135"/>
    </source>
</evidence>
<dbReference type="Gene3D" id="3.40.50.1820">
    <property type="entry name" value="alpha/beta hydrolase"/>
    <property type="match status" value="1"/>
</dbReference>
<evidence type="ECO:0000256" key="3">
    <source>
        <dbReference type="RuleBase" id="RU361235"/>
    </source>
</evidence>
<dbReference type="InterPro" id="IPR019826">
    <property type="entry name" value="Carboxylesterase_B_AS"/>
</dbReference>
<evidence type="ECO:0000313" key="5">
    <source>
        <dbReference type="EMBL" id="MBI5975020.1"/>
    </source>
</evidence>
<gene>
    <name evidence="5" type="ORF">HHH54_05325</name>
</gene>
<dbReference type="InterPro" id="IPR002018">
    <property type="entry name" value="CarbesteraseB"/>
</dbReference>
<evidence type="ECO:0000256" key="1">
    <source>
        <dbReference type="ARBA" id="ARBA00005964"/>
    </source>
</evidence>
<keyword evidence="2 3" id="KW-0378">Hydrolase</keyword>
<keyword evidence="6" id="KW-1185">Reference proteome</keyword>
<evidence type="ECO:0000256" key="2">
    <source>
        <dbReference type="ARBA" id="ARBA00022801"/>
    </source>
</evidence>
<dbReference type="Proteomes" id="UP000751852">
    <property type="component" value="Unassembled WGS sequence"/>
</dbReference>
<name>A0ABS0T8Y4_9STAP</name>
<feature type="domain" description="Carboxylesterase type B" evidence="4">
    <location>
        <begin position="4"/>
        <end position="434"/>
    </location>
</feature>
<accession>A0ABS0T8Y4</accession>
<reference evidence="5 6" key="1">
    <citation type="submission" date="2020-04" db="EMBL/GenBank/DDBJ databases">
        <title>Staphylococcus species from domestic dog.</title>
        <authorList>
            <person name="Paterson G.K."/>
        </authorList>
    </citation>
    <scope>NUCLEOTIDE SEQUENCE [LARGE SCALE GENOMIC DNA]</scope>
    <source>
        <strain evidence="5 6">H16/1A</strain>
    </source>
</reference>
<dbReference type="InterPro" id="IPR029058">
    <property type="entry name" value="AB_hydrolase_fold"/>
</dbReference>
<proteinExistence type="inferred from homology"/>
<sequence length="437" mass="50136">MCRVQTKLGFIKGQRYEGYEVFKGVPYAKPPIGSLRFKHAEPVEPWQGEWDATTWGSVPVQPPNSLEDFFAVAHHTFTQSEDCLYLNIWRPQRKVKHPLPVIIYFYGGSFLNGHGSQDVYHPHEIVKQEDVIVVTFNYRLGAFGFLDWSTINADWDKNNGLSDQICAIQWVAQNIEAFGGNPNHISLMGQSAGAMSIEVLLRLPDVRPYIQNAVLLSGILHIDTLEDGVRKAHEFSELRAQYFKDQSFETLSQEDILKLMDKLQAQHGPSKGLELLYQPIETEAMDADYQHVQVPILFSMTEAEGDIYIASEEKRLPIDQFQAVVERGGLEVPDRNEIQTAQQQRDYITEHHFKRPYQQLLAELSKHTTVWPYTFNWSHPSHPAYASPYHILDVIFWMGRLDILEANGATVSDKERQLSRHMIHQLCQFVKTGQLES</sequence>
<comment type="similarity">
    <text evidence="1 3">Belongs to the type-B carboxylesterase/lipase family.</text>
</comment>
<dbReference type="RefSeq" id="WP_198617852.1">
    <property type="nucleotide sequence ID" value="NZ_JABANU010000011.1"/>
</dbReference>
<dbReference type="InterPro" id="IPR019819">
    <property type="entry name" value="Carboxylesterase_B_CS"/>
</dbReference>
<dbReference type="EMBL" id="JABANU010000011">
    <property type="protein sequence ID" value="MBI5975020.1"/>
    <property type="molecule type" value="Genomic_DNA"/>
</dbReference>
<dbReference type="InterPro" id="IPR050654">
    <property type="entry name" value="AChE-related_enzymes"/>
</dbReference>
<evidence type="ECO:0000313" key="6">
    <source>
        <dbReference type="Proteomes" id="UP000751852"/>
    </source>
</evidence>
<dbReference type="SUPFAM" id="SSF53474">
    <property type="entry name" value="alpha/beta-Hydrolases"/>
    <property type="match status" value="1"/>
</dbReference>
<dbReference type="PANTHER" id="PTHR43918">
    <property type="entry name" value="ACETYLCHOLINESTERASE"/>
    <property type="match status" value="1"/>
</dbReference>